<reference evidence="2" key="1">
    <citation type="submission" date="2019-09" db="EMBL/GenBank/DDBJ databases">
        <authorList>
            <person name="Teo W.F.A."/>
            <person name="Duangmal K."/>
        </authorList>
    </citation>
    <scope>NUCLEOTIDE SEQUENCE [LARGE SCALE GENOMIC DNA]</scope>
    <source>
        <strain evidence="2">K81G1</strain>
    </source>
</reference>
<dbReference type="NCBIfam" id="NF041216">
    <property type="entry name" value="CU044_2847_fam"/>
    <property type="match status" value="1"/>
</dbReference>
<keyword evidence="3" id="KW-1185">Reference proteome</keyword>
<sequence length="106" mass="11415">MARVFEMELDDGSTVLVEAADDDPGIERVGRARDVVTEASETLKQAVDRVRPAVSTVLDGLRELPRPPESIKLEFGIKFTAEAGVVVARAATEANFKVTVGWSAES</sequence>
<organism evidence="2 3">
    <name type="scientific">Amycolatopsis acidicola</name>
    <dbReference type="NCBI Taxonomy" id="2596893"/>
    <lineage>
        <taxon>Bacteria</taxon>
        <taxon>Bacillati</taxon>
        <taxon>Actinomycetota</taxon>
        <taxon>Actinomycetes</taxon>
        <taxon>Pseudonocardiales</taxon>
        <taxon>Pseudonocardiaceae</taxon>
        <taxon>Amycolatopsis</taxon>
    </lineage>
</organism>
<comment type="caution">
    <text evidence="2">The sequence shown here is derived from an EMBL/GenBank/DDBJ whole genome shotgun (WGS) entry which is preliminary data.</text>
</comment>
<evidence type="ECO:0000313" key="3">
    <source>
        <dbReference type="Proteomes" id="UP000319769"/>
    </source>
</evidence>
<dbReference type="Pfam" id="PF19493">
    <property type="entry name" value="Trypco1"/>
    <property type="match status" value="1"/>
</dbReference>
<dbReference type="OrthoDB" id="574243at2"/>
<name>A0A5N0UPW8_9PSEU</name>
<evidence type="ECO:0000259" key="1">
    <source>
        <dbReference type="Pfam" id="PF19493"/>
    </source>
</evidence>
<dbReference type="AlphaFoldDB" id="A0A5N0UPW8"/>
<dbReference type="Proteomes" id="UP000319769">
    <property type="component" value="Unassembled WGS sequence"/>
</dbReference>
<feature type="domain" description="Trypsin-co-occurring" evidence="1">
    <location>
        <begin position="8"/>
        <end position="103"/>
    </location>
</feature>
<accession>A0A5N0UPW8</accession>
<dbReference type="InterPro" id="IPR045794">
    <property type="entry name" value="Trypco1"/>
</dbReference>
<gene>
    <name evidence="2" type="ORF">FPZ12_043835</name>
</gene>
<dbReference type="EMBL" id="VMNW02000150">
    <property type="protein sequence ID" value="KAA9149136.1"/>
    <property type="molecule type" value="Genomic_DNA"/>
</dbReference>
<protein>
    <recommendedName>
        <fullName evidence="1">Trypsin-co-occurring domain-containing protein</fullName>
    </recommendedName>
</protein>
<dbReference type="RefSeq" id="WP_144759818.1">
    <property type="nucleotide sequence ID" value="NZ_VMNW02000150.1"/>
</dbReference>
<proteinExistence type="predicted"/>
<evidence type="ECO:0000313" key="2">
    <source>
        <dbReference type="EMBL" id="KAA9149136.1"/>
    </source>
</evidence>